<dbReference type="InterPro" id="IPR001900">
    <property type="entry name" value="RNase_II/R"/>
</dbReference>
<dbReference type="Pfam" id="PF00773">
    <property type="entry name" value="RNB"/>
    <property type="match status" value="1"/>
</dbReference>
<feature type="domain" description="RNB" evidence="1">
    <location>
        <begin position="2"/>
        <end position="203"/>
    </location>
</feature>
<dbReference type="EMBL" id="AP021906">
    <property type="protein sequence ID" value="BBP92330.1"/>
    <property type="molecule type" value="Genomic_DNA"/>
</dbReference>
<dbReference type="SUPFAM" id="SSF50249">
    <property type="entry name" value="Nucleic acid-binding proteins"/>
    <property type="match status" value="1"/>
</dbReference>
<gene>
    <name evidence="2" type="ORF">BsIDN1_59480</name>
</gene>
<evidence type="ECO:0000313" key="2">
    <source>
        <dbReference type="EMBL" id="BBP92330.1"/>
    </source>
</evidence>
<dbReference type="GO" id="GO:0003723">
    <property type="term" value="F:RNA binding"/>
    <property type="evidence" value="ECO:0007669"/>
    <property type="project" value="InterPro"/>
</dbReference>
<evidence type="ECO:0000313" key="3">
    <source>
        <dbReference type="Proteomes" id="UP000464658"/>
    </source>
</evidence>
<dbReference type="InterPro" id="IPR012340">
    <property type="entry name" value="NA-bd_OB-fold"/>
</dbReference>
<dbReference type="GO" id="GO:0005829">
    <property type="term" value="C:cytosol"/>
    <property type="evidence" value="ECO:0007669"/>
    <property type="project" value="TreeGrafter"/>
</dbReference>
<dbReference type="AlphaFoldDB" id="A0A5S9MFS9"/>
<dbReference type="InterPro" id="IPR050180">
    <property type="entry name" value="RNR_Ribonuclease"/>
</dbReference>
<organism evidence="2 3">
    <name type="scientific">Bacillus safensis</name>
    <dbReference type="NCBI Taxonomy" id="561879"/>
    <lineage>
        <taxon>Bacteria</taxon>
        <taxon>Bacillati</taxon>
        <taxon>Bacillota</taxon>
        <taxon>Bacilli</taxon>
        <taxon>Bacillales</taxon>
        <taxon>Bacillaceae</taxon>
        <taxon>Bacillus</taxon>
    </lineage>
</organism>
<dbReference type="Proteomes" id="UP000464658">
    <property type="component" value="Chromosome"/>
</dbReference>
<dbReference type="PANTHER" id="PTHR23355">
    <property type="entry name" value="RIBONUCLEASE"/>
    <property type="match status" value="1"/>
</dbReference>
<evidence type="ECO:0000259" key="1">
    <source>
        <dbReference type="SMART" id="SM00955"/>
    </source>
</evidence>
<dbReference type="GO" id="GO:0004540">
    <property type="term" value="F:RNA nuclease activity"/>
    <property type="evidence" value="ECO:0007669"/>
    <property type="project" value="InterPro"/>
</dbReference>
<dbReference type="PANTHER" id="PTHR23355:SF9">
    <property type="entry name" value="DIS3-LIKE EXONUCLEASE 2"/>
    <property type="match status" value="1"/>
</dbReference>
<reference evidence="2 3" key="1">
    <citation type="submission" date="2019-12" db="EMBL/GenBank/DDBJ databases">
        <title>Full genome sequence of a Bacillus safensis strain isolated from commercially available natto in Indonesia.</title>
        <authorList>
            <person name="Yoshida M."/>
            <person name="Uomi M."/>
            <person name="Waturangi D."/>
            <person name="Ekaputri J.J."/>
            <person name="Setiamarga D.H.E."/>
        </authorList>
    </citation>
    <scope>NUCLEOTIDE SEQUENCE [LARGE SCALE GENOMIC DNA]</scope>
    <source>
        <strain evidence="2 3">IDN1</strain>
    </source>
</reference>
<proteinExistence type="predicted"/>
<dbReference type="GO" id="GO:0006402">
    <property type="term" value="P:mRNA catabolic process"/>
    <property type="evidence" value="ECO:0007669"/>
    <property type="project" value="TreeGrafter"/>
</dbReference>
<name>A0A5S9MFS9_BACIA</name>
<protein>
    <recommendedName>
        <fullName evidence="1">RNB domain-containing protein</fullName>
    </recommendedName>
</protein>
<dbReference type="SMART" id="SM00955">
    <property type="entry name" value="RNB"/>
    <property type="match status" value="1"/>
</dbReference>
<accession>A0A5S9MFS9</accession>
<sequence>MHIADVSHYVTENSPIDQEAYERGTSVYLVDRVIPMIPHRLSNGICSLNPKVDRLTLSCEMVIDRNGKVVKHEIFQSVIKTTERMTYSDVNKILVDQDEELLNKYEPLVPMFQEMEKLAEILRDKRMERGAVDFDFKEAKVLVDDEGAAKDVVIRERSVAEKLIEEFMLVANETVAEHFHWMNVPFIYRIHEEPNPLRSFSAF</sequence>